<reference evidence="3 4" key="1">
    <citation type="submission" date="2006-10" db="EMBL/GenBank/DDBJ databases">
        <title>Complete sequence of Methanosaeta thermophila PT.</title>
        <authorList>
            <consortium name="US DOE Joint Genome Institute"/>
            <person name="Copeland A."/>
            <person name="Lucas S."/>
            <person name="Lapidus A."/>
            <person name="Barry K."/>
            <person name="Detter J.C."/>
            <person name="Glavina del Rio T."/>
            <person name="Hammon N."/>
            <person name="Israni S."/>
            <person name="Pitluck S."/>
            <person name="Chain P."/>
            <person name="Malfatti S."/>
            <person name="Shin M."/>
            <person name="Vergez L."/>
            <person name="Schmutz J."/>
            <person name="Larimer F."/>
            <person name="Land M."/>
            <person name="Hauser L."/>
            <person name="Kyrpides N."/>
            <person name="Kim E."/>
            <person name="Smith K.S."/>
            <person name="Ingram-Smith C."/>
            <person name="Richardson P."/>
        </authorList>
    </citation>
    <scope>NUCLEOTIDE SEQUENCE [LARGE SCALE GENOMIC DNA]</scope>
    <source>
        <strain evidence="4">DSM 6194 / JCM 14653 / NBRC 101360 / PT</strain>
    </source>
</reference>
<keyword evidence="1" id="KW-0812">Transmembrane</keyword>
<dbReference type="STRING" id="349307.Mthe_0810"/>
<dbReference type="Pfam" id="PF00932">
    <property type="entry name" value="LTD"/>
    <property type="match status" value="1"/>
</dbReference>
<name>A0B7C5_METTP</name>
<keyword evidence="4" id="KW-1185">Reference proteome</keyword>
<dbReference type="PROSITE" id="PS51841">
    <property type="entry name" value="LTD"/>
    <property type="match status" value="1"/>
</dbReference>
<evidence type="ECO:0000313" key="3">
    <source>
        <dbReference type="EMBL" id="ABK14599.1"/>
    </source>
</evidence>
<dbReference type="HOGENOM" id="CLU_1307847_0_0_2"/>
<sequence length="210" mass="22941">MGSKDKSKYQSSTRTCCYQKSSAHHLVAGADGHAHRMNLRFCCISRSTYNKHGRADALMRAVILLVLILSCCSAADVVLNEVELGPPEGSSDWVELYNSGNESVMIGGWCVRIIDESWIGEIHIPDGVLIEPHGFYVAMGSKEWMHNNSGVVQLIDGAGNIVDESPLRTDTLANDMTWGRYPDGRDRDTAGDWGYMMGTMGAPNTVSGRA</sequence>
<dbReference type="Proteomes" id="UP000000674">
    <property type="component" value="Chromosome"/>
</dbReference>
<keyword evidence="1" id="KW-0472">Membrane</keyword>
<gene>
    <name evidence="3" type="ordered locus">Mthe_0810</name>
</gene>
<protein>
    <recommendedName>
        <fullName evidence="2">LTD domain-containing protein</fullName>
    </recommendedName>
</protein>
<feature type="domain" description="LTD" evidence="2">
    <location>
        <begin position="73"/>
        <end position="180"/>
    </location>
</feature>
<dbReference type="AlphaFoldDB" id="A0B7C5"/>
<dbReference type="Gene3D" id="2.60.40.1260">
    <property type="entry name" value="Lamin Tail domain"/>
    <property type="match status" value="1"/>
</dbReference>
<proteinExistence type="predicted"/>
<evidence type="ECO:0000313" key="4">
    <source>
        <dbReference type="Proteomes" id="UP000000674"/>
    </source>
</evidence>
<dbReference type="EMBL" id="CP000477">
    <property type="protein sequence ID" value="ABK14599.1"/>
    <property type="molecule type" value="Genomic_DNA"/>
</dbReference>
<evidence type="ECO:0000259" key="2">
    <source>
        <dbReference type="PROSITE" id="PS51841"/>
    </source>
</evidence>
<dbReference type="KEGG" id="mtp:Mthe_0810"/>
<dbReference type="InterPro" id="IPR036415">
    <property type="entry name" value="Lamin_tail_dom_sf"/>
</dbReference>
<evidence type="ECO:0000256" key="1">
    <source>
        <dbReference type="SAM" id="Phobius"/>
    </source>
</evidence>
<accession>A0B7C5</accession>
<feature type="transmembrane region" description="Helical" evidence="1">
    <location>
        <begin position="57"/>
        <end position="79"/>
    </location>
</feature>
<dbReference type="InterPro" id="IPR001322">
    <property type="entry name" value="Lamin_tail_dom"/>
</dbReference>
<dbReference type="SUPFAM" id="SSF74853">
    <property type="entry name" value="Lamin A/C globular tail domain"/>
    <property type="match status" value="1"/>
</dbReference>
<keyword evidence="1" id="KW-1133">Transmembrane helix</keyword>
<organism evidence="3 4">
    <name type="scientific">Methanothrix thermoacetophila (strain DSM 6194 / JCM 14653 / NBRC 101360 / PT)</name>
    <name type="common">Methanosaeta thermophila</name>
    <dbReference type="NCBI Taxonomy" id="349307"/>
    <lineage>
        <taxon>Archaea</taxon>
        <taxon>Methanobacteriati</taxon>
        <taxon>Methanobacteriota</taxon>
        <taxon>Stenosarchaea group</taxon>
        <taxon>Methanomicrobia</taxon>
        <taxon>Methanotrichales</taxon>
        <taxon>Methanotrichaceae</taxon>
        <taxon>Methanothrix</taxon>
    </lineage>
</organism>